<dbReference type="RefSeq" id="WP_311364867.1">
    <property type="nucleotide sequence ID" value="NZ_JAVRIC010000010.1"/>
</dbReference>
<dbReference type="PANTHER" id="PTHR48207:SF3">
    <property type="entry name" value="SUCCINATE--HYDROXYMETHYLGLUTARATE COA-TRANSFERASE"/>
    <property type="match status" value="1"/>
</dbReference>
<dbReference type="Pfam" id="PF02515">
    <property type="entry name" value="CoA_transf_3"/>
    <property type="match status" value="1"/>
</dbReference>
<dbReference type="InterPro" id="IPR050483">
    <property type="entry name" value="CoA-transferase_III_domain"/>
</dbReference>
<dbReference type="EMBL" id="JAVRIC010000010">
    <property type="protein sequence ID" value="MDT0497476.1"/>
    <property type="molecule type" value="Genomic_DNA"/>
</dbReference>
<gene>
    <name evidence="2" type="ORF">RM530_08875</name>
</gene>
<evidence type="ECO:0000256" key="1">
    <source>
        <dbReference type="ARBA" id="ARBA00022679"/>
    </source>
</evidence>
<keyword evidence="1 2" id="KW-0808">Transferase</keyword>
<dbReference type="SUPFAM" id="SSF89796">
    <property type="entry name" value="CoA-transferase family III (CaiB/BaiF)"/>
    <property type="match status" value="1"/>
</dbReference>
<dbReference type="Gene3D" id="3.40.50.10540">
    <property type="entry name" value="Crotonobetainyl-coa:carnitine coa-transferase, domain 1"/>
    <property type="match status" value="1"/>
</dbReference>
<dbReference type="PANTHER" id="PTHR48207">
    <property type="entry name" value="SUCCINATE--HYDROXYMETHYLGLUTARATE COA-TRANSFERASE"/>
    <property type="match status" value="1"/>
</dbReference>
<dbReference type="GO" id="GO:0016740">
    <property type="term" value="F:transferase activity"/>
    <property type="evidence" value="ECO:0007669"/>
    <property type="project" value="UniProtKB-KW"/>
</dbReference>
<reference evidence="2 3" key="1">
    <citation type="submission" date="2023-09" db="EMBL/GenBank/DDBJ databases">
        <authorList>
            <person name="Rey-Velasco X."/>
        </authorList>
    </citation>
    <scope>NUCLEOTIDE SEQUENCE [LARGE SCALE GENOMIC DNA]</scope>
    <source>
        <strain evidence="2 3">W345</strain>
    </source>
</reference>
<dbReference type="InterPro" id="IPR003673">
    <property type="entry name" value="CoA-Trfase_fam_III"/>
</dbReference>
<comment type="caution">
    <text evidence="2">The sequence shown here is derived from an EMBL/GenBank/DDBJ whole genome shotgun (WGS) entry which is preliminary data.</text>
</comment>
<dbReference type="Proteomes" id="UP001254608">
    <property type="component" value="Unassembled WGS sequence"/>
</dbReference>
<sequence>MSNPLLDGVRVLDLRRLLPGPFCTLYLAQLGTEVTKIEGPNGGDSLRGCPPSCSNW</sequence>
<protein>
    <submittedName>
        <fullName evidence="2">CoA transferase</fullName>
    </submittedName>
</protein>
<dbReference type="InterPro" id="IPR023606">
    <property type="entry name" value="CoA-Trfase_III_dom_1_sf"/>
</dbReference>
<evidence type="ECO:0000313" key="2">
    <source>
        <dbReference type="EMBL" id="MDT0497476.1"/>
    </source>
</evidence>
<evidence type="ECO:0000313" key="3">
    <source>
        <dbReference type="Proteomes" id="UP001254608"/>
    </source>
</evidence>
<accession>A0ABU2WJJ4</accession>
<organism evidence="2 3">
    <name type="scientific">Banduia mediterranea</name>
    <dbReference type="NCBI Taxonomy" id="3075609"/>
    <lineage>
        <taxon>Bacteria</taxon>
        <taxon>Pseudomonadati</taxon>
        <taxon>Pseudomonadota</taxon>
        <taxon>Gammaproteobacteria</taxon>
        <taxon>Nevskiales</taxon>
        <taxon>Algiphilaceae</taxon>
        <taxon>Banduia</taxon>
    </lineage>
</organism>
<keyword evidence="3" id="KW-1185">Reference proteome</keyword>
<name>A0ABU2WJJ4_9GAMM</name>
<proteinExistence type="predicted"/>